<dbReference type="PANTHER" id="PTHR11550">
    <property type="entry name" value="CTP SYNTHASE"/>
    <property type="match status" value="1"/>
</dbReference>
<reference evidence="11 12" key="1">
    <citation type="journal article" date="2018" name="PLoS Genet.">
        <title>Population sequencing reveals clonal diversity and ancestral inbreeding in the grapevine cultivar Chardonnay.</title>
        <authorList>
            <person name="Roach M.J."/>
            <person name="Johnson D.L."/>
            <person name="Bohlmann J."/>
            <person name="van Vuuren H.J."/>
            <person name="Jones S.J."/>
            <person name="Pretorius I.S."/>
            <person name="Schmidt S.A."/>
            <person name="Borneman A.R."/>
        </authorList>
    </citation>
    <scope>NUCLEOTIDE SEQUENCE [LARGE SCALE GENOMIC DNA]</scope>
    <source>
        <strain evidence="12">cv. Chardonnay</strain>
        <tissue evidence="11">Leaf</tissue>
    </source>
</reference>
<dbReference type="InterPro" id="IPR004468">
    <property type="entry name" value="CTP_synthase"/>
</dbReference>
<keyword evidence="7" id="KW-0315">Glutamine amidotransferase</keyword>
<dbReference type="AlphaFoldDB" id="A0A438IB50"/>
<dbReference type="PROSITE" id="PS51273">
    <property type="entry name" value="GATASE_TYPE_1"/>
    <property type="match status" value="1"/>
</dbReference>
<keyword evidence="8" id="KW-0665">Pyrimidine biosynthesis</keyword>
<sequence>MKEKQGKGKGLKMTEILISFWSNSYYFPYSRSLWDPEGSSGNATMYGGVSFVDERHRHRYEVNPNMTSQLEDAGLSFVGKDETGHRMEIVELPDHPYFVGVQFHPEFKSRPGKPSALFLGIFLFCW</sequence>
<evidence type="ECO:0000256" key="6">
    <source>
        <dbReference type="ARBA" id="ARBA00022840"/>
    </source>
</evidence>
<comment type="caution">
    <text evidence="11">The sequence shown here is derived from an EMBL/GenBank/DDBJ whole genome shotgun (WGS) entry which is preliminary data.</text>
</comment>
<gene>
    <name evidence="11" type="primary">CTPS2</name>
    <name evidence="11" type="ORF">CK203_028267</name>
</gene>
<dbReference type="Pfam" id="PF00117">
    <property type="entry name" value="GATase"/>
    <property type="match status" value="1"/>
</dbReference>
<evidence type="ECO:0000256" key="8">
    <source>
        <dbReference type="ARBA" id="ARBA00022975"/>
    </source>
</evidence>
<evidence type="ECO:0000256" key="5">
    <source>
        <dbReference type="ARBA" id="ARBA00022741"/>
    </source>
</evidence>
<evidence type="ECO:0000313" key="11">
    <source>
        <dbReference type="EMBL" id="RVW93914.1"/>
    </source>
</evidence>
<evidence type="ECO:0000256" key="2">
    <source>
        <dbReference type="ARBA" id="ARBA00007533"/>
    </source>
</evidence>
<dbReference type="GO" id="GO:0044210">
    <property type="term" value="P:'de novo' CTP biosynthetic process"/>
    <property type="evidence" value="ECO:0007669"/>
    <property type="project" value="UniProtKB-UniPathway"/>
</dbReference>
<feature type="domain" description="Glutamine amidotransferase" evidence="10">
    <location>
        <begin position="42"/>
        <end position="120"/>
    </location>
</feature>
<dbReference type="SUPFAM" id="SSF52317">
    <property type="entry name" value="Class I glutamine amidotransferase-like"/>
    <property type="match status" value="1"/>
</dbReference>
<evidence type="ECO:0000313" key="12">
    <source>
        <dbReference type="Proteomes" id="UP000288805"/>
    </source>
</evidence>
<protein>
    <recommendedName>
        <fullName evidence="3">CTP synthase (glutamine hydrolyzing)</fullName>
        <ecNumber evidence="3">6.3.4.2</ecNumber>
    </recommendedName>
</protein>
<evidence type="ECO:0000256" key="3">
    <source>
        <dbReference type="ARBA" id="ARBA00012291"/>
    </source>
</evidence>
<dbReference type="UniPathway" id="UPA00159">
    <property type="reaction ID" value="UER00277"/>
</dbReference>
<dbReference type="InterPro" id="IPR029062">
    <property type="entry name" value="Class_I_gatase-like"/>
</dbReference>
<dbReference type="EC" id="6.3.4.2" evidence="3"/>
<proteinExistence type="inferred from homology"/>
<dbReference type="OrthoDB" id="1739076at2759"/>
<dbReference type="GO" id="GO:0003883">
    <property type="term" value="F:CTP synthase activity"/>
    <property type="evidence" value="ECO:0007669"/>
    <property type="project" value="UniProtKB-EC"/>
</dbReference>
<name>A0A438IB50_VITVI</name>
<comment type="catalytic activity">
    <reaction evidence="9">
        <text>UTP + L-glutamine + ATP + H2O = CTP + L-glutamate + ADP + phosphate + 2 H(+)</text>
        <dbReference type="Rhea" id="RHEA:26426"/>
        <dbReference type="ChEBI" id="CHEBI:15377"/>
        <dbReference type="ChEBI" id="CHEBI:15378"/>
        <dbReference type="ChEBI" id="CHEBI:29985"/>
        <dbReference type="ChEBI" id="CHEBI:30616"/>
        <dbReference type="ChEBI" id="CHEBI:37563"/>
        <dbReference type="ChEBI" id="CHEBI:43474"/>
        <dbReference type="ChEBI" id="CHEBI:46398"/>
        <dbReference type="ChEBI" id="CHEBI:58359"/>
        <dbReference type="ChEBI" id="CHEBI:456216"/>
        <dbReference type="EC" id="6.3.4.2"/>
    </reaction>
</comment>
<evidence type="ECO:0000256" key="7">
    <source>
        <dbReference type="ARBA" id="ARBA00022962"/>
    </source>
</evidence>
<comment type="similarity">
    <text evidence="2">Belongs to the CTP synthase family.</text>
</comment>
<dbReference type="GO" id="GO:0005524">
    <property type="term" value="F:ATP binding"/>
    <property type="evidence" value="ECO:0007669"/>
    <property type="project" value="UniProtKB-KW"/>
</dbReference>
<comment type="pathway">
    <text evidence="1">Pyrimidine metabolism; CTP biosynthesis via de novo pathway; CTP from UDP: step 2/2.</text>
</comment>
<keyword evidence="6" id="KW-0067">ATP-binding</keyword>
<evidence type="ECO:0000259" key="10">
    <source>
        <dbReference type="Pfam" id="PF00117"/>
    </source>
</evidence>
<evidence type="ECO:0000256" key="9">
    <source>
        <dbReference type="ARBA" id="ARBA00047781"/>
    </source>
</evidence>
<dbReference type="Gene3D" id="3.40.50.880">
    <property type="match status" value="1"/>
</dbReference>
<organism evidence="11 12">
    <name type="scientific">Vitis vinifera</name>
    <name type="common">Grape</name>
    <dbReference type="NCBI Taxonomy" id="29760"/>
    <lineage>
        <taxon>Eukaryota</taxon>
        <taxon>Viridiplantae</taxon>
        <taxon>Streptophyta</taxon>
        <taxon>Embryophyta</taxon>
        <taxon>Tracheophyta</taxon>
        <taxon>Spermatophyta</taxon>
        <taxon>Magnoliopsida</taxon>
        <taxon>eudicotyledons</taxon>
        <taxon>Gunneridae</taxon>
        <taxon>Pentapetalae</taxon>
        <taxon>rosids</taxon>
        <taxon>Vitales</taxon>
        <taxon>Vitaceae</taxon>
        <taxon>Viteae</taxon>
        <taxon>Vitis</taxon>
    </lineage>
</organism>
<dbReference type="PANTHER" id="PTHR11550:SF0">
    <property type="entry name" value="CTP SYNTHASE-RELATED"/>
    <property type="match status" value="1"/>
</dbReference>
<evidence type="ECO:0000256" key="1">
    <source>
        <dbReference type="ARBA" id="ARBA00005171"/>
    </source>
</evidence>
<dbReference type="Proteomes" id="UP000288805">
    <property type="component" value="Unassembled WGS sequence"/>
</dbReference>
<accession>A0A438IB50</accession>
<keyword evidence="5" id="KW-0547">Nucleotide-binding</keyword>
<dbReference type="InterPro" id="IPR017926">
    <property type="entry name" value="GATASE"/>
</dbReference>
<keyword evidence="4" id="KW-0436">Ligase</keyword>
<dbReference type="EMBL" id="QGNW01000126">
    <property type="protein sequence ID" value="RVW93914.1"/>
    <property type="molecule type" value="Genomic_DNA"/>
</dbReference>
<evidence type="ECO:0000256" key="4">
    <source>
        <dbReference type="ARBA" id="ARBA00022598"/>
    </source>
</evidence>